<evidence type="ECO:0000313" key="1">
    <source>
        <dbReference type="EMBL" id="KAH6924459.1"/>
    </source>
</evidence>
<gene>
    <name evidence="1" type="ORF">HPB50_018047</name>
</gene>
<dbReference type="EMBL" id="CM023488">
    <property type="protein sequence ID" value="KAH6924459.1"/>
    <property type="molecule type" value="Genomic_DNA"/>
</dbReference>
<dbReference type="Proteomes" id="UP000821845">
    <property type="component" value="Chromosome 8"/>
</dbReference>
<proteinExistence type="predicted"/>
<evidence type="ECO:0000313" key="2">
    <source>
        <dbReference type="Proteomes" id="UP000821845"/>
    </source>
</evidence>
<sequence>MKSSTQRSAVPSHEFAVRAFLVWKLSAEPRKTLFSVPCRTLWCTHLGCFYASNYLHVNEGRSRWTCLVFGKRVTYASLSIDERFADNLKKAPGDCRVLCGRLVAFVGPAAEASQWFQCSCDTAFI</sequence>
<protein>
    <submittedName>
        <fullName evidence="1">Uncharacterized protein</fullName>
    </submittedName>
</protein>
<organism evidence="1 2">
    <name type="scientific">Hyalomma asiaticum</name>
    <name type="common">Tick</name>
    <dbReference type="NCBI Taxonomy" id="266040"/>
    <lineage>
        <taxon>Eukaryota</taxon>
        <taxon>Metazoa</taxon>
        <taxon>Ecdysozoa</taxon>
        <taxon>Arthropoda</taxon>
        <taxon>Chelicerata</taxon>
        <taxon>Arachnida</taxon>
        <taxon>Acari</taxon>
        <taxon>Parasitiformes</taxon>
        <taxon>Ixodida</taxon>
        <taxon>Ixodoidea</taxon>
        <taxon>Ixodidae</taxon>
        <taxon>Hyalomminae</taxon>
        <taxon>Hyalomma</taxon>
    </lineage>
</organism>
<reference evidence="1" key="1">
    <citation type="submission" date="2020-05" db="EMBL/GenBank/DDBJ databases">
        <title>Large-scale comparative analyses of tick genomes elucidate their genetic diversity and vector capacities.</title>
        <authorList>
            <person name="Jia N."/>
            <person name="Wang J."/>
            <person name="Shi W."/>
            <person name="Du L."/>
            <person name="Sun Y."/>
            <person name="Zhan W."/>
            <person name="Jiang J."/>
            <person name="Wang Q."/>
            <person name="Zhang B."/>
            <person name="Ji P."/>
            <person name="Sakyi L.B."/>
            <person name="Cui X."/>
            <person name="Yuan T."/>
            <person name="Jiang B."/>
            <person name="Yang W."/>
            <person name="Lam T.T.-Y."/>
            <person name="Chang Q."/>
            <person name="Ding S."/>
            <person name="Wang X."/>
            <person name="Zhu J."/>
            <person name="Ruan X."/>
            <person name="Zhao L."/>
            <person name="Wei J."/>
            <person name="Que T."/>
            <person name="Du C."/>
            <person name="Cheng J."/>
            <person name="Dai P."/>
            <person name="Han X."/>
            <person name="Huang E."/>
            <person name="Gao Y."/>
            <person name="Liu J."/>
            <person name="Shao H."/>
            <person name="Ye R."/>
            <person name="Li L."/>
            <person name="Wei W."/>
            <person name="Wang X."/>
            <person name="Wang C."/>
            <person name="Yang T."/>
            <person name="Huo Q."/>
            <person name="Li W."/>
            <person name="Guo W."/>
            <person name="Chen H."/>
            <person name="Zhou L."/>
            <person name="Ni X."/>
            <person name="Tian J."/>
            <person name="Zhou Y."/>
            <person name="Sheng Y."/>
            <person name="Liu T."/>
            <person name="Pan Y."/>
            <person name="Xia L."/>
            <person name="Li J."/>
            <person name="Zhao F."/>
            <person name="Cao W."/>
        </authorList>
    </citation>
    <scope>NUCLEOTIDE SEQUENCE</scope>
    <source>
        <strain evidence="1">Hyas-2018</strain>
    </source>
</reference>
<name>A0ACB7RVB1_HYAAI</name>
<keyword evidence="2" id="KW-1185">Reference proteome</keyword>
<comment type="caution">
    <text evidence="1">The sequence shown here is derived from an EMBL/GenBank/DDBJ whole genome shotgun (WGS) entry which is preliminary data.</text>
</comment>
<accession>A0ACB7RVB1</accession>